<dbReference type="Proteomes" id="UP000319349">
    <property type="component" value="Chromosome"/>
</dbReference>
<gene>
    <name evidence="8" type="ORF">E4A48_03200</name>
</gene>
<evidence type="ECO:0000313" key="8">
    <source>
        <dbReference type="EMBL" id="QDI05757.1"/>
    </source>
</evidence>
<dbReference type="PANTHER" id="PTHR23501:SF154">
    <property type="entry name" value="MULTIDRUG-EFFLUX TRANSPORTER RV1634-RELATED"/>
    <property type="match status" value="1"/>
</dbReference>
<keyword evidence="2 6" id="KW-0812">Transmembrane</keyword>
<dbReference type="PANTHER" id="PTHR23501">
    <property type="entry name" value="MAJOR FACILITATOR SUPERFAMILY"/>
    <property type="match status" value="1"/>
</dbReference>
<dbReference type="SUPFAM" id="SSF103473">
    <property type="entry name" value="MFS general substrate transporter"/>
    <property type="match status" value="1"/>
</dbReference>
<keyword evidence="3 6" id="KW-1133">Transmembrane helix</keyword>
<accession>A0A514EIA1</accession>
<feature type="compositionally biased region" description="Basic and acidic residues" evidence="5">
    <location>
        <begin position="1"/>
        <end position="10"/>
    </location>
</feature>
<organism evidence="8 9">
    <name type="scientific">Xanthomonas cerealis pv. cerealis</name>
    <dbReference type="NCBI Taxonomy" id="152263"/>
    <lineage>
        <taxon>Bacteria</taxon>
        <taxon>Pseudomonadati</taxon>
        <taxon>Pseudomonadota</taxon>
        <taxon>Gammaproteobacteria</taxon>
        <taxon>Lysobacterales</taxon>
        <taxon>Lysobacteraceae</taxon>
        <taxon>Xanthomonas</taxon>
        <taxon>Xanthomonas translucens group</taxon>
        <taxon>Xanthomonas cerealis</taxon>
    </lineage>
</organism>
<feature type="transmembrane region" description="Helical" evidence="6">
    <location>
        <begin position="113"/>
        <end position="133"/>
    </location>
</feature>
<dbReference type="GO" id="GO:0005886">
    <property type="term" value="C:plasma membrane"/>
    <property type="evidence" value="ECO:0007669"/>
    <property type="project" value="TreeGrafter"/>
</dbReference>
<feature type="transmembrane region" description="Helical" evidence="6">
    <location>
        <begin position="424"/>
        <end position="447"/>
    </location>
</feature>
<dbReference type="Gene3D" id="1.20.1250.20">
    <property type="entry name" value="MFS general substrate transporter like domains"/>
    <property type="match status" value="1"/>
</dbReference>
<sequence>MPFRHQDAPMHQHASPAGDRRNGTLAAMTSARTAAATADSVLSPRYRATTLGMVALISLIAFEALAVAAAMPTVARELDGLRLYALAFGGSLATSVIGMTVAGRCSDARGPALPLWAGLACFVCGLLLAGFAGGMPMLLAGRLVQGLGAGAISVALYVLVARLYPEALRPRIFAAFSAGWVVPSLLGPSISGLIVEHVGWRWVFLAVPLLALPAALLLRPALRRLPALTAAPSRSAAPILWSAGAAAGVCLLYLAGQQRGLCLLATAVPALGGLLLCAWRLLPDGSLRGARGLPSVIALRGVAAAAFFGCEAFLPLLLSRERGLSPTWAGIALSIGALGWFAGSWYQGHYGQRGSRLRRLRGGSVLMLLGIGSTALAVLPSVPAALAMLGWAATGMGMGLIYPTLSVLTLTLSPPAQQGANSSALQLSEAIAVATTLAVGGSLFAALLAQSVVAAYLSTFAVAAVLALLGLGIAGRTQPVAPR</sequence>
<feature type="transmembrane region" description="Helical" evidence="6">
    <location>
        <begin position="388"/>
        <end position="412"/>
    </location>
</feature>
<protein>
    <submittedName>
        <fullName evidence="8">MFS transporter</fullName>
    </submittedName>
</protein>
<feature type="transmembrane region" description="Helical" evidence="6">
    <location>
        <begin position="172"/>
        <end position="194"/>
    </location>
</feature>
<dbReference type="InterPro" id="IPR036259">
    <property type="entry name" value="MFS_trans_sf"/>
</dbReference>
<evidence type="ECO:0000256" key="3">
    <source>
        <dbReference type="ARBA" id="ARBA00022989"/>
    </source>
</evidence>
<comment type="subcellular location">
    <subcellularLocation>
        <location evidence="1">Membrane</location>
        <topology evidence="1">Multi-pass membrane protein</topology>
    </subcellularLocation>
</comment>
<feature type="domain" description="Major facilitator superfamily (MFS) profile" evidence="7">
    <location>
        <begin position="49"/>
        <end position="482"/>
    </location>
</feature>
<dbReference type="EMBL" id="CP038228">
    <property type="protein sequence ID" value="QDI05757.1"/>
    <property type="molecule type" value="Genomic_DNA"/>
</dbReference>
<feature type="transmembrane region" description="Helical" evidence="6">
    <location>
        <begin position="328"/>
        <end position="348"/>
    </location>
</feature>
<dbReference type="InterPro" id="IPR020846">
    <property type="entry name" value="MFS_dom"/>
</dbReference>
<dbReference type="Gene3D" id="1.20.1720.10">
    <property type="entry name" value="Multidrug resistance protein D"/>
    <property type="match status" value="1"/>
</dbReference>
<feature type="transmembrane region" description="Helical" evidence="6">
    <location>
        <begin position="139"/>
        <end position="160"/>
    </location>
</feature>
<evidence type="ECO:0000256" key="1">
    <source>
        <dbReference type="ARBA" id="ARBA00004141"/>
    </source>
</evidence>
<name>A0A514EIA1_9XANT</name>
<dbReference type="GO" id="GO:0022857">
    <property type="term" value="F:transmembrane transporter activity"/>
    <property type="evidence" value="ECO:0007669"/>
    <property type="project" value="InterPro"/>
</dbReference>
<dbReference type="PRINTS" id="PR01036">
    <property type="entry name" value="TCRTETB"/>
</dbReference>
<feature type="transmembrane region" description="Helical" evidence="6">
    <location>
        <begin position="294"/>
        <end position="316"/>
    </location>
</feature>
<feature type="transmembrane region" description="Helical" evidence="6">
    <location>
        <begin position="453"/>
        <end position="474"/>
    </location>
</feature>
<dbReference type="PROSITE" id="PS50850">
    <property type="entry name" value="MFS"/>
    <property type="match status" value="1"/>
</dbReference>
<feature type="transmembrane region" description="Helical" evidence="6">
    <location>
        <begin position="83"/>
        <end position="101"/>
    </location>
</feature>
<dbReference type="AlphaFoldDB" id="A0A514EIA1"/>
<feature type="transmembrane region" description="Helical" evidence="6">
    <location>
        <begin position="261"/>
        <end position="282"/>
    </location>
</feature>
<feature type="transmembrane region" description="Helical" evidence="6">
    <location>
        <begin position="51"/>
        <end position="71"/>
    </location>
</feature>
<evidence type="ECO:0000256" key="4">
    <source>
        <dbReference type="ARBA" id="ARBA00023136"/>
    </source>
</evidence>
<dbReference type="Pfam" id="PF07690">
    <property type="entry name" value="MFS_1"/>
    <property type="match status" value="1"/>
</dbReference>
<dbReference type="InterPro" id="IPR011701">
    <property type="entry name" value="MFS"/>
</dbReference>
<feature type="transmembrane region" description="Helical" evidence="6">
    <location>
        <begin position="239"/>
        <end position="255"/>
    </location>
</feature>
<feature type="transmembrane region" description="Helical" evidence="6">
    <location>
        <begin position="200"/>
        <end position="218"/>
    </location>
</feature>
<keyword evidence="9" id="KW-1185">Reference proteome</keyword>
<evidence type="ECO:0000259" key="7">
    <source>
        <dbReference type="PROSITE" id="PS50850"/>
    </source>
</evidence>
<feature type="transmembrane region" description="Helical" evidence="6">
    <location>
        <begin position="360"/>
        <end position="382"/>
    </location>
</feature>
<evidence type="ECO:0000256" key="5">
    <source>
        <dbReference type="SAM" id="MobiDB-lite"/>
    </source>
</evidence>
<evidence type="ECO:0000256" key="2">
    <source>
        <dbReference type="ARBA" id="ARBA00022692"/>
    </source>
</evidence>
<keyword evidence="4 6" id="KW-0472">Membrane</keyword>
<evidence type="ECO:0000313" key="9">
    <source>
        <dbReference type="Proteomes" id="UP000319349"/>
    </source>
</evidence>
<evidence type="ECO:0000256" key="6">
    <source>
        <dbReference type="SAM" id="Phobius"/>
    </source>
</evidence>
<feature type="region of interest" description="Disordered" evidence="5">
    <location>
        <begin position="1"/>
        <end position="22"/>
    </location>
</feature>
<reference evidence="8 9" key="1">
    <citation type="submission" date="2019-03" db="EMBL/GenBank/DDBJ databases">
        <title>Tal1 in Xanthomonas translucens pv. cerealis Contributes to Virulence in Bacterial Leaf Streak of Wheat.</title>
        <authorList>
            <person name="Shah S.M.A."/>
            <person name="Haq F."/>
            <person name="Ma W."/>
            <person name="Xu X."/>
            <person name="Wang S."/>
            <person name="Xu Z."/>
            <person name="Zou L."/>
            <person name="Zhu B."/>
            <person name="Chen G."/>
        </authorList>
    </citation>
    <scope>NUCLEOTIDE SEQUENCE [LARGE SCALE GENOMIC DNA]</scope>
    <source>
        <strain evidence="8 9">01</strain>
    </source>
</reference>
<proteinExistence type="predicted"/>